<accession>A0A917WWQ1</accession>
<name>A0A917WWQ1_9ACTN</name>
<dbReference type="AlphaFoldDB" id="A0A917WWQ1"/>
<keyword evidence="2" id="KW-1185">Reference proteome</keyword>
<dbReference type="RefSeq" id="WP_190251675.1">
    <property type="nucleotide sequence ID" value="NZ_BMPI01000020.1"/>
</dbReference>
<proteinExistence type="predicted"/>
<evidence type="ECO:0000313" key="2">
    <source>
        <dbReference type="Proteomes" id="UP000642070"/>
    </source>
</evidence>
<dbReference type="EMBL" id="BMPI01000020">
    <property type="protein sequence ID" value="GGM36796.1"/>
    <property type="molecule type" value="Genomic_DNA"/>
</dbReference>
<protein>
    <submittedName>
        <fullName evidence="1">Uncharacterized protein</fullName>
    </submittedName>
</protein>
<comment type="caution">
    <text evidence="1">The sequence shown here is derived from an EMBL/GenBank/DDBJ whole genome shotgun (WGS) entry which is preliminary data.</text>
</comment>
<gene>
    <name evidence="1" type="ORF">GCM10007977_042850</name>
</gene>
<sequence>MHLWVAVTVESAALRDPLHRGAEAVENAVRTADVHAGQWADVVPDDGCRDPRMAMTAKNMPYQNGVGPLHETIAG</sequence>
<dbReference type="Proteomes" id="UP000642070">
    <property type="component" value="Unassembled WGS sequence"/>
</dbReference>
<organism evidence="1 2">
    <name type="scientific">Dactylosporangium sucinum</name>
    <dbReference type="NCBI Taxonomy" id="1424081"/>
    <lineage>
        <taxon>Bacteria</taxon>
        <taxon>Bacillati</taxon>
        <taxon>Actinomycetota</taxon>
        <taxon>Actinomycetes</taxon>
        <taxon>Micromonosporales</taxon>
        <taxon>Micromonosporaceae</taxon>
        <taxon>Dactylosporangium</taxon>
    </lineage>
</organism>
<reference evidence="1" key="1">
    <citation type="journal article" date="2014" name="Int. J. Syst. Evol. Microbiol.">
        <title>Complete genome sequence of Corynebacterium casei LMG S-19264T (=DSM 44701T), isolated from a smear-ripened cheese.</title>
        <authorList>
            <consortium name="US DOE Joint Genome Institute (JGI-PGF)"/>
            <person name="Walter F."/>
            <person name="Albersmeier A."/>
            <person name="Kalinowski J."/>
            <person name="Ruckert C."/>
        </authorList>
    </citation>
    <scope>NUCLEOTIDE SEQUENCE</scope>
    <source>
        <strain evidence="1">JCM 19831</strain>
    </source>
</reference>
<evidence type="ECO:0000313" key="1">
    <source>
        <dbReference type="EMBL" id="GGM36796.1"/>
    </source>
</evidence>
<reference evidence="1" key="2">
    <citation type="submission" date="2020-09" db="EMBL/GenBank/DDBJ databases">
        <authorList>
            <person name="Sun Q."/>
            <person name="Ohkuma M."/>
        </authorList>
    </citation>
    <scope>NUCLEOTIDE SEQUENCE</scope>
    <source>
        <strain evidence="1">JCM 19831</strain>
    </source>
</reference>